<dbReference type="RefSeq" id="WP_283536114.1">
    <property type="nucleotide sequence ID" value="NZ_CP073633.1"/>
</dbReference>
<dbReference type="EMBL" id="CP073633">
    <property type="protein sequence ID" value="WHQ72004.1"/>
    <property type="molecule type" value="Genomic_DNA"/>
</dbReference>
<evidence type="ECO:0000256" key="2">
    <source>
        <dbReference type="ARBA" id="ARBA00005695"/>
    </source>
</evidence>
<dbReference type="AlphaFoldDB" id="A0AAX3WMF1"/>
<dbReference type="PIRSF" id="PIRSF002741">
    <property type="entry name" value="MppA"/>
    <property type="match status" value="1"/>
</dbReference>
<dbReference type="PANTHER" id="PTHR30290:SF83">
    <property type="entry name" value="ABC TRANSPORTER SUBSTRATE-BINDING PROTEIN"/>
    <property type="match status" value="1"/>
</dbReference>
<evidence type="ECO:0000313" key="5">
    <source>
        <dbReference type="EMBL" id="WHQ72004.1"/>
    </source>
</evidence>
<dbReference type="InterPro" id="IPR030678">
    <property type="entry name" value="Peptide/Ni-bd"/>
</dbReference>
<dbReference type="GO" id="GO:1904680">
    <property type="term" value="F:peptide transmembrane transporter activity"/>
    <property type="evidence" value="ECO:0007669"/>
    <property type="project" value="TreeGrafter"/>
</dbReference>
<dbReference type="PANTHER" id="PTHR30290">
    <property type="entry name" value="PERIPLASMIC BINDING COMPONENT OF ABC TRANSPORTER"/>
    <property type="match status" value="1"/>
</dbReference>
<dbReference type="Proteomes" id="UP001223720">
    <property type="component" value="Chromosome"/>
</dbReference>
<dbReference type="Pfam" id="PF00496">
    <property type="entry name" value="SBP_bac_5"/>
    <property type="match status" value="1"/>
</dbReference>
<dbReference type="SUPFAM" id="SSF53850">
    <property type="entry name" value="Periplasmic binding protein-like II"/>
    <property type="match status" value="1"/>
</dbReference>
<proteinExistence type="inferred from homology"/>
<accession>A0AAX3WMF1</accession>
<dbReference type="GO" id="GO:0030288">
    <property type="term" value="C:outer membrane-bounded periplasmic space"/>
    <property type="evidence" value="ECO:0007669"/>
    <property type="project" value="UniProtKB-ARBA"/>
</dbReference>
<evidence type="ECO:0000256" key="3">
    <source>
        <dbReference type="SAM" id="SignalP"/>
    </source>
</evidence>
<dbReference type="Gene3D" id="3.10.105.10">
    <property type="entry name" value="Dipeptide-binding Protein, Domain 3"/>
    <property type="match status" value="1"/>
</dbReference>
<feature type="domain" description="Solute-binding protein family 5" evidence="4">
    <location>
        <begin position="79"/>
        <end position="426"/>
    </location>
</feature>
<reference evidence="5" key="1">
    <citation type="journal article" date="2022" name="Biotechnol. Bioprocess Eng.">
        <title>Pan-genome Analysis Reveals Comparative Genomic Features of Central Metabolic Pathways in Methylorubrum extorquens.</title>
        <authorList>
            <person name="Lee G.M."/>
            <person name="Scott-Nevros Z.K."/>
            <person name="Lee S.-M."/>
            <person name="Kim D."/>
        </authorList>
    </citation>
    <scope>NUCLEOTIDE SEQUENCE</scope>
    <source>
        <strain evidence="5">ATCC 55366</strain>
    </source>
</reference>
<evidence type="ECO:0000259" key="4">
    <source>
        <dbReference type="Pfam" id="PF00496"/>
    </source>
</evidence>
<evidence type="ECO:0000256" key="1">
    <source>
        <dbReference type="ARBA" id="ARBA00004418"/>
    </source>
</evidence>
<dbReference type="CDD" id="cd08490">
    <property type="entry name" value="PBP2_NikA_DppA_OppA_like_3"/>
    <property type="match status" value="1"/>
</dbReference>
<comment type="subcellular location">
    <subcellularLocation>
        <location evidence="1">Periplasm</location>
    </subcellularLocation>
</comment>
<sequence length="521" mass="55654">MLFVPRPRRAVLRGLLGLAGLLALAPAAGAAEGRSAPERALTVVGPWEVGGLDPASNGHAFTRLQVAETLVDVDAAGAPAPGLATGWMVAPDGLTWRFPLRSDVRFHDRSPLTAEGAAESLRRARANVGPLSRVPIATISAEDGAVVVALHRPFALLPAFLANHTTIILAPASYDPSGRVIRVIGTGPYRATTVAPPLRIDLERFDEWWGGRPAIARARYLAVGQGETRALMAESGEADVVVSILPVSLARLRRNPKLAVQTVTPPRTRLLKLNAGSPLFSDPRARRALSLALDRAGLAKVLLRNPSLGADQLFPPAVSGWHADWLPPLTRDLAQARILLAQAGWRPGPDGILERDGRRFAATLRTYSAWPELPPLAAAIQAQAREVGIDLAVSIGNTSDIPARHRDGSLDLGLVSRSFAMIPNPLGTMLQDFGPDGGDWGAMNWSSAETASLLDRLAVLADPAEREPLQHRLAEILQAELPVIPVTWAELAVVANRRVAGVRADPLERSYGLAEMRWGTP</sequence>
<gene>
    <name evidence="5" type="ORF">KEC54_10885</name>
</gene>
<dbReference type="InterPro" id="IPR039424">
    <property type="entry name" value="SBP_5"/>
</dbReference>
<feature type="signal peptide" evidence="3">
    <location>
        <begin position="1"/>
        <end position="30"/>
    </location>
</feature>
<dbReference type="InterPro" id="IPR006311">
    <property type="entry name" value="TAT_signal"/>
</dbReference>
<feature type="chain" id="PRO_5043376898" evidence="3">
    <location>
        <begin position="31"/>
        <end position="521"/>
    </location>
</feature>
<keyword evidence="3" id="KW-0732">Signal</keyword>
<dbReference type="GO" id="GO:0015833">
    <property type="term" value="P:peptide transport"/>
    <property type="evidence" value="ECO:0007669"/>
    <property type="project" value="TreeGrafter"/>
</dbReference>
<protein>
    <submittedName>
        <fullName evidence="5">ABC transporter substrate-binding protein</fullName>
    </submittedName>
</protein>
<dbReference type="Gene3D" id="3.40.190.10">
    <property type="entry name" value="Periplasmic binding protein-like II"/>
    <property type="match status" value="1"/>
</dbReference>
<organism evidence="5 6">
    <name type="scientific">Methylorubrum extorquens</name>
    <name type="common">Methylobacterium dichloromethanicum</name>
    <name type="synonym">Methylobacterium extorquens</name>
    <dbReference type="NCBI Taxonomy" id="408"/>
    <lineage>
        <taxon>Bacteria</taxon>
        <taxon>Pseudomonadati</taxon>
        <taxon>Pseudomonadota</taxon>
        <taxon>Alphaproteobacteria</taxon>
        <taxon>Hyphomicrobiales</taxon>
        <taxon>Methylobacteriaceae</taxon>
        <taxon>Methylorubrum</taxon>
    </lineage>
</organism>
<evidence type="ECO:0000313" key="6">
    <source>
        <dbReference type="Proteomes" id="UP001223720"/>
    </source>
</evidence>
<dbReference type="PROSITE" id="PS51318">
    <property type="entry name" value="TAT"/>
    <property type="match status" value="1"/>
</dbReference>
<name>A0AAX3WMF1_METEX</name>
<comment type="similarity">
    <text evidence="2">Belongs to the bacterial solute-binding protein 5 family.</text>
</comment>
<dbReference type="InterPro" id="IPR000914">
    <property type="entry name" value="SBP_5_dom"/>
</dbReference>
<dbReference type="GO" id="GO:0043190">
    <property type="term" value="C:ATP-binding cassette (ABC) transporter complex"/>
    <property type="evidence" value="ECO:0007669"/>
    <property type="project" value="InterPro"/>
</dbReference>